<sequence>MRGRMLVSDQDTEADRMDRMYEWLGVVCDEFDIDRELLDAVVPQLLDLTRDVAHGPSRPAAPMTAFLLGIAATRGERATDGTVAAETDTAALARRVLAGATRLQEMIAKEY</sequence>
<keyword evidence="3" id="KW-1185">Reference proteome</keyword>
<dbReference type="HOGENOM" id="CLU_154370_0_0_11"/>
<protein>
    <recommendedName>
        <fullName evidence="1">DUF6457 domain-containing protein</fullName>
    </recommendedName>
</protein>
<dbReference type="STRING" id="196164.gene:10740941"/>
<name>Q8FS65_COREF</name>
<dbReference type="eggNOG" id="ENOG50339RQ">
    <property type="taxonomic scope" value="Bacteria"/>
</dbReference>
<accession>Q8FS65</accession>
<evidence type="ECO:0000313" key="3">
    <source>
        <dbReference type="Proteomes" id="UP000001409"/>
    </source>
</evidence>
<proteinExistence type="predicted"/>
<organism evidence="2 3">
    <name type="scientific">Corynebacterium efficiens (strain DSM 44549 / YS-314 / AJ 12310 / JCM 11189 / NBRC 100395)</name>
    <dbReference type="NCBI Taxonomy" id="196164"/>
    <lineage>
        <taxon>Bacteria</taxon>
        <taxon>Bacillati</taxon>
        <taxon>Actinomycetota</taxon>
        <taxon>Actinomycetes</taxon>
        <taxon>Mycobacteriales</taxon>
        <taxon>Corynebacteriaceae</taxon>
        <taxon>Corynebacterium</taxon>
    </lineage>
</organism>
<feature type="domain" description="DUF6457" evidence="1">
    <location>
        <begin position="17"/>
        <end position="96"/>
    </location>
</feature>
<dbReference type="EMBL" id="BA000035">
    <property type="protein sequence ID" value="BAC17349.1"/>
    <property type="molecule type" value="Genomic_DNA"/>
</dbReference>
<dbReference type="AlphaFoldDB" id="Q8FS65"/>
<dbReference type="KEGG" id="cef:CE0539"/>
<dbReference type="Proteomes" id="UP000001409">
    <property type="component" value="Chromosome"/>
</dbReference>
<evidence type="ECO:0000259" key="1">
    <source>
        <dbReference type="Pfam" id="PF20058"/>
    </source>
</evidence>
<dbReference type="InterPro" id="IPR045598">
    <property type="entry name" value="DUF6457"/>
</dbReference>
<reference evidence="2 3" key="1">
    <citation type="journal article" date="2003" name="Genome Res.">
        <title>Comparative complete genome sequence analysis of the amino acid replacements responsible for the thermostability of Corynebacterium efficiens.</title>
        <authorList>
            <person name="Nishio Y."/>
            <person name="Nakamura Y."/>
            <person name="Kawarabayasi Y."/>
            <person name="Usuda Y."/>
            <person name="Kimura E."/>
            <person name="Sugimoto S."/>
            <person name="Matsui K."/>
            <person name="Yamagishi A."/>
            <person name="Kikuchi H."/>
            <person name="Ikeo K."/>
            <person name="Gojobori T."/>
        </authorList>
    </citation>
    <scope>NUCLEOTIDE SEQUENCE [LARGE SCALE GENOMIC DNA]</scope>
    <source>
        <strain evidence="3">DSM 44549 / YS-314 / AJ 12310 / JCM 11189 / NBRC 100395</strain>
    </source>
</reference>
<dbReference type="Pfam" id="PF20058">
    <property type="entry name" value="DUF6457"/>
    <property type="match status" value="1"/>
</dbReference>
<evidence type="ECO:0000313" key="2">
    <source>
        <dbReference type="EMBL" id="BAC17349.1"/>
    </source>
</evidence>